<dbReference type="PANTHER" id="PTHR28188:SF1">
    <property type="entry name" value="MITOCHONDRIAL IMPORT RECEPTOR SUBUNIT TOM5"/>
    <property type="match status" value="1"/>
</dbReference>
<evidence type="ECO:0000313" key="11">
    <source>
        <dbReference type="Proteomes" id="UP000024376"/>
    </source>
</evidence>
<name>A0A024RZL4_HYPJR</name>
<evidence type="ECO:0000256" key="1">
    <source>
        <dbReference type="ARBA" id="ARBA00004572"/>
    </source>
</evidence>
<evidence type="ECO:0000256" key="9">
    <source>
        <dbReference type="ARBA" id="ARBA00025716"/>
    </source>
</evidence>
<dbReference type="GO" id="GO:0005742">
    <property type="term" value="C:mitochondrial outer membrane translocase complex"/>
    <property type="evidence" value="ECO:0007669"/>
    <property type="project" value="TreeGrafter"/>
</dbReference>
<evidence type="ECO:0000256" key="7">
    <source>
        <dbReference type="ARBA" id="ARBA00023128"/>
    </source>
</evidence>
<dbReference type="EMBL" id="KI911161">
    <property type="protein sequence ID" value="ETR98584.1"/>
    <property type="molecule type" value="Genomic_DNA"/>
</dbReference>
<dbReference type="GO" id="GO:0008320">
    <property type="term" value="F:protein transmembrane transporter activity"/>
    <property type="evidence" value="ECO:0007669"/>
    <property type="project" value="TreeGrafter"/>
</dbReference>
<protein>
    <recommendedName>
        <fullName evidence="12">Mitochondrial outer membrane translocase complex, subunit Tom5</fullName>
    </recommendedName>
</protein>
<keyword evidence="4" id="KW-1000">Mitochondrion outer membrane</keyword>
<accession>A0A024RZL4</accession>
<dbReference type="PANTHER" id="PTHR28188">
    <property type="entry name" value="MITOCHONDRIAL IMPORT RECEPTOR SUBUNIT TOM5"/>
    <property type="match status" value="1"/>
</dbReference>
<sequence>MFGGFAPPQQSPEEIRAMEAEATFTVQQVAATAIMLYLSPFAVDMISRIF</sequence>
<dbReference type="Pfam" id="PF10642">
    <property type="entry name" value="Tom5"/>
    <property type="match status" value="1"/>
</dbReference>
<evidence type="ECO:0000256" key="8">
    <source>
        <dbReference type="ARBA" id="ARBA00023136"/>
    </source>
</evidence>
<gene>
    <name evidence="10" type="ORF">M419DRAFT_11629</name>
</gene>
<dbReference type="InterPro" id="IPR019603">
    <property type="entry name" value="Tom5"/>
</dbReference>
<keyword evidence="2" id="KW-0813">Transport</keyword>
<keyword evidence="3" id="KW-0812">Transmembrane</keyword>
<evidence type="ECO:0000256" key="6">
    <source>
        <dbReference type="ARBA" id="ARBA00022989"/>
    </source>
</evidence>
<dbReference type="GO" id="GO:0006626">
    <property type="term" value="P:protein targeting to mitochondrion"/>
    <property type="evidence" value="ECO:0007669"/>
    <property type="project" value="TreeGrafter"/>
</dbReference>
<organism evidence="10 11">
    <name type="scientific">Hypocrea jecorina (strain ATCC 56765 / BCRC 32924 / NRRL 11460 / Rut C-30)</name>
    <name type="common">Trichoderma reesei</name>
    <dbReference type="NCBI Taxonomy" id="1344414"/>
    <lineage>
        <taxon>Eukaryota</taxon>
        <taxon>Fungi</taxon>
        <taxon>Dikarya</taxon>
        <taxon>Ascomycota</taxon>
        <taxon>Pezizomycotina</taxon>
        <taxon>Sordariomycetes</taxon>
        <taxon>Hypocreomycetidae</taxon>
        <taxon>Hypocreales</taxon>
        <taxon>Hypocreaceae</taxon>
        <taxon>Trichoderma</taxon>
    </lineage>
</organism>
<evidence type="ECO:0000313" key="10">
    <source>
        <dbReference type="EMBL" id="ETR98584.1"/>
    </source>
</evidence>
<evidence type="ECO:0000256" key="2">
    <source>
        <dbReference type="ARBA" id="ARBA00022448"/>
    </source>
</evidence>
<evidence type="ECO:0000256" key="5">
    <source>
        <dbReference type="ARBA" id="ARBA00022927"/>
    </source>
</evidence>
<dbReference type="HOGENOM" id="CLU_209440_1_0_1"/>
<evidence type="ECO:0000256" key="4">
    <source>
        <dbReference type="ARBA" id="ARBA00022787"/>
    </source>
</evidence>
<dbReference type="AlphaFoldDB" id="A0A024RZL4"/>
<keyword evidence="8" id="KW-0472">Membrane</keyword>
<comment type="subcellular location">
    <subcellularLocation>
        <location evidence="1">Mitochondrion outer membrane</location>
        <topology evidence="1">Single-pass membrane protein</topology>
    </subcellularLocation>
</comment>
<keyword evidence="6" id="KW-1133">Transmembrane helix</keyword>
<dbReference type="Proteomes" id="UP000024376">
    <property type="component" value="Unassembled WGS sequence"/>
</dbReference>
<evidence type="ECO:0008006" key="12">
    <source>
        <dbReference type="Google" id="ProtNLM"/>
    </source>
</evidence>
<keyword evidence="7" id="KW-0496">Mitochondrion</keyword>
<comment type="similarity">
    <text evidence="9">Belongs to the Tom5 family.</text>
</comment>
<dbReference type="KEGG" id="trr:M419DRAFT_11629"/>
<evidence type="ECO:0000256" key="3">
    <source>
        <dbReference type="ARBA" id="ARBA00022692"/>
    </source>
</evidence>
<proteinExistence type="inferred from homology"/>
<keyword evidence="5" id="KW-0653">Protein transport</keyword>
<reference evidence="11" key="1">
    <citation type="journal article" date="2013" name="Ind. Biotechnol.">
        <title>Comparative genomics analysis of Trichoderma reesei strains.</title>
        <authorList>
            <person name="Koike H."/>
            <person name="Aerts A."/>
            <person name="LaButti K."/>
            <person name="Grigoriev I.V."/>
            <person name="Baker S.E."/>
        </authorList>
    </citation>
    <scope>NUCLEOTIDE SEQUENCE [LARGE SCALE GENOMIC DNA]</scope>
    <source>
        <strain evidence="11">ATCC 56765 / BCRC 32924 / NRRL 11460 / Rut C-30</strain>
    </source>
</reference>